<proteinExistence type="predicted"/>
<dbReference type="Proteomes" id="UP001320706">
    <property type="component" value="Unassembled WGS sequence"/>
</dbReference>
<sequence length="339" mass="37384">MSITKSGEDAFTFLPQGCIIQEFRIGGDNIVLGFPSEKAYADPKVSNAYFGETIGRVANRISGAKINSLNNKSYDLAANNGPNTLHGGVQGWGKRTFEGPKPVNRNGKEAVFFKYLSPDGDEGFPGTVECRVWFSAGKTEDEGVQKTALEIEYEVELVGDEVDETVVAVTNHSYFNISDGPTIEGTTAKLHTNLHQEVDDDAIPTGNIIPYPGIQAGEAFVLGPTEPDIDHCFVMNPDPASVALDTRPMHPRKLCEFYHPNTRIHFEVISTEPAFQFYTGKFINTPEYESEAAKGPRAGFCVEPSRYVNAANEEKYRGMVVLKKGQIWGSKIIYRGWKD</sequence>
<protein>
    <submittedName>
        <fullName evidence="1">Uncharacterized protein</fullName>
    </submittedName>
</protein>
<accession>A0ACC3SPH4</accession>
<comment type="caution">
    <text evidence="1">The sequence shown here is derived from an EMBL/GenBank/DDBJ whole genome shotgun (WGS) entry which is preliminary data.</text>
</comment>
<dbReference type="EMBL" id="JAMKPW020000001">
    <property type="protein sequence ID" value="KAK8222087.1"/>
    <property type="molecule type" value="Genomic_DNA"/>
</dbReference>
<name>A0ACC3SPH4_9PEZI</name>
<evidence type="ECO:0000313" key="2">
    <source>
        <dbReference type="Proteomes" id="UP001320706"/>
    </source>
</evidence>
<reference evidence="1" key="1">
    <citation type="submission" date="2024-02" db="EMBL/GenBank/DDBJ databases">
        <title>Metagenome Assembled Genome of Zalaria obscura JY119.</title>
        <authorList>
            <person name="Vighnesh L."/>
            <person name="Jagadeeshwari U."/>
            <person name="Venkata Ramana C."/>
            <person name="Sasikala C."/>
        </authorList>
    </citation>
    <scope>NUCLEOTIDE SEQUENCE</scope>
    <source>
        <strain evidence="1">JY119</strain>
    </source>
</reference>
<keyword evidence="2" id="KW-1185">Reference proteome</keyword>
<evidence type="ECO:0000313" key="1">
    <source>
        <dbReference type="EMBL" id="KAK8222087.1"/>
    </source>
</evidence>
<gene>
    <name evidence="1" type="ORF">M8818_000257</name>
</gene>
<organism evidence="1 2">
    <name type="scientific">Zalaria obscura</name>
    <dbReference type="NCBI Taxonomy" id="2024903"/>
    <lineage>
        <taxon>Eukaryota</taxon>
        <taxon>Fungi</taxon>
        <taxon>Dikarya</taxon>
        <taxon>Ascomycota</taxon>
        <taxon>Pezizomycotina</taxon>
        <taxon>Dothideomycetes</taxon>
        <taxon>Dothideomycetidae</taxon>
        <taxon>Dothideales</taxon>
        <taxon>Zalariaceae</taxon>
        <taxon>Zalaria</taxon>
    </lineage>
</organism>